<reference evidence="3" key="1">
    <citation type="journal article" date="2019" name="Int. J. Syst. Evol. Microbiol.">
        <title>The Global Catalogue of Microorganisms (GCM) 10K type strain sequencing project: providing services to taxonomists for standard genome sequencing and annotation.</title>
        <authorList>
            <consortium name="The Broad Institute Genomics Platform"/>
            <consortium name="The Broad Institute Genome Sequencing Center for Infectious Disease"/>
            <person name="Wu L."/>
            <person name="Ma J."/>
        </authorList>
    </citation>
    <scope>NUCLEOTIDE SEQUENCE [LARGE SCALE GENOMIC DNA]</scope>
    <source>
        <strain evidence="3">CGMCC 1.12859</strain>
    </source>
</reference>
<evidence type="ECO:0000313" key="3">
    <source>
        <dbReference type="Proteomes" id="UP001596435"/>
    </source>
</evidence>
<dbReference type="InterPro" id="IPR002347">
    <property type="entry name" value="SDR_fam"/>
</dbReference>
<dbReference type="PRINTS" id="PR00081">
    <property type="entry name" value="GDHRDH"/>
</dbReference>
<evidence type="ECO:0000313" key="2">
    <source>
        <dbReference type="EMBL" id="MFC7178969.1"/>
    </source>
</evidence>
<dbReference type="NCBIfam" id="TIGR01963">
    <property type="entry name" value="PHB_DH"/>
    <property type="match status" value="1"/>
</dbReference>
<organism evidence="2 3">
    <name type="scientific">Kitasatospora paranensis</name>
    <dbReference type="NCBI Taxonomy" id="258053"/>
    <lineage>
        <taxon>Bacteria</taxon>
        <taxon>Bacillati</taxon>
        <taxon>Actinomycetota</taxon>
        <taxon>Actinomycetes</taxon>
        <taxon>Kitasatosporales</taxon>
        <taxon>Streptomycetaceae</taxon>
        <taxon>Kitasatospora</taxon>
    </lineage>
</organism>
<gene>
    <name evidence="2" type="ORF">ACFQMG_05250</name>
</gene>
<dbReference type="Pfam" id="PF13561">
    <property type="entry name" value="adh_short_C2"/>
    <property type="match status" value="1"/>
</dbReference>
<dbReference type="InterPro" id="IPR036291">
    <property type="entry name" value="NAD(P)-bd_dom_sf"/>
</dbReference>
<dbReference type="InterPro" id="IPR011294">
    <property type="entry name" value="3-OHbutyrate_DH"/>
</dbReference>
<accession>A0ABW2FNY8</accession>
<dbReference type="InterPro" id="IPR050259">
    <property type="entry name" value="SDR"/>
</dbReference>
<protein>
    <submittedName>
        <fullName evidence="2">3-hydroxybutyrate dehydrogenase</fullName>
        <ecNumber evidence="2">1.1.1.30</ecNumber>
    </submittedName>
</protein>
<comment type="similarity">
    <text evidence="1">Belongs to the short-chain dehydrogenases/reductases (SDR) family.</text>
</comment>
<dbReference type="PANTHER" id="PTHR42879:SF2">
    <property type="entry name" value="3-OXOACYL-[ACYL-CARRIER-PROTEIN] REDUCTASE FABG"/>
    <property type="match status" value="1"/>
</dbReference>
<dbReference type="GO" id="GO:0003858">
    <property type="term" value="F:3-hydroxybutyrate dehydrogenase activity"/>
    <property type="evidence" value="ECO:0007669"/>
    <property type="project" value="UniProtKB-EC"/>
</dbReference>
<dbReference type="Gene3D" id="3.40.50.720">
    <property type="entry name" value="NAD(P)-binding Rossmann-like Domain"/>
    <property type="match status" value="1"/>
</dbReference>
<dbReference type="RefSeq" id="WP_380230541.1">
    <property type="nucleotide sequence ID" value="NZ_JBHSVH010000002.1"/>
</dbReference>
<sequence>MDSTHTAGLRAGNAVDGHTAAAPFLAGRTALITGAASGIGRSCAVAFAAAGARVYVVDRAADAAKAVAEEVGGTALAVDLSDPVAVDGLPEDADIVVNNAGLQHVAPIHDFPPERFQLIQRVMVEAPFRIIRRTLPHMYEREWGRIINISSVHGLRASPFKSAYVAAKHALEGLSKVAALEGAPHGVTSNCINPGYVRTPLVEDQIAAQARAHGIPVQDVVEQVMLERSAIKRLIEPDEVAQAALWLCSAHSGYITGTSLPLDGGWTAH</sequence>
<dbReference type="PROSITE" id="PS00061">
    <property type="entry name" value="ADH_SHORT"/>
    <property type="match status" value="1"/>
</dbReference>
<name>A0ABW2FNY8_9ACTN</name>
<dbReference type="EMBL" id="JBHTAJ010000007">
    <property type="protein sequence ID" value="MFC7178969.1"/>
    <property type="molecule type" value="Genomic_DNA"/>
</dbReference>
<dbReference type="PRINTS" id="PR00080">
    <property type="entry name" value="SDRFAMILY"/>
</dbReference>
<dbReference type="EC" id="1.1.1.30" evidence="2"/>
<comment type="caution">
    <text evidence="2">The sequence shown here is derived from an EMBL/GenBank/DDBJ whole genome shotgun (WGS) entry which is preliminary data.</text>
</comment>
<proteinExistence type="inferred from homology"/>
<dbReference type="NCBIfam" id="NF009093">
    <property type="entry name" value="PRK12429.1"/>
    <property type="match status" value="1"/>
</dbReference>
<dbReference type="SUPFAM" id="SSF51735">
    <property type="entry name" value="NAD(P)-binding Rossmann-fold domains"/>
    <property type="match status" value="1"/>
</dbReference>
<keyword evidence="3" id="KW-1185">Reference proteome</keyword>
<dbReference type="InterPro" id="IPR020904">
    <property type="entry name" value="Sc_DH/Rdtase_CS"/>
</dbReference>
<keyword evidence="2" id="KW-0560">Oxidoreductase</keyword>
<dbReference type="PANTHER" id="PTHR42879">
    <property type="entry name" value="3-OXOACYL-(ACYL-CARRIER-PROTEIN) REDUCTASE"/>
    <property type="match status" value="1"/>
</dbReference>
<dbReference type="Proteomes" id="UP001596435">
    <property type="component" value="Unassembled WGS sequence"/>
</dbReference>
<evidence type="ECO:0000256" key="1">
    <source>
        <dbReference type="ARBA" id="ARBA00006484"/>
    </source>
</evidence>